<proteinExistence type="predicted"/>
<organism evidence="1">
    <name type="scientific">marine sediment metagenome</name>
    <dbReference type="NCBI Taxonomy" id="412755"/>
    <lineage>
        <taxon>unclassified sequences</taxon>
        <taxon>metagenomes</taxon>
        <taxon>ecological metagenomes</taxon>
    </lineage>
</organism>
<protein>
    <recommendedName>
        <fullName evidence="2">Thioredoxin domain-containing protein</fullName>
    </recommendedName>
</protein>
<comment type="caution">
    <text evidence="1">The sequence shown here is derived from an EMBL/GenBank/DDBJ whole genome shotgun (WGS) entry which is preliminary data.</text>
</comment>
<dbReference type="EMBL" id="BARS01040753">
    <property type="protein sequence ID" value="GAG39150.1"/>
    <property type="molecule type" value="Genomic_DNA"/>
</dbReference>
<dbReference type="InterPro" id="IPR036249">
    <property type="entry name" value="Thioredoxin-like_sf"/>
</dbReference>
<dbReference type="Gene3D" id="2.130.10.10">
    <property type="entry name" value="YVTN repeat-like/Quinoprotein amine dehydrogenase"/>
    <property type="match status" value="1"/>
</dbReference>
<dbReference type="InterPro" id="IPR015943">
    <property type="entry name" value="WD40/YVTN_repeat-like_dom_sf"/>
</dbReference>
<dbReference type="InterPro" id="IPR011047">
    <property type="entry name" value="Quinoprotein_ADH-like_sf"/>
</dbReference>
<dbReference type="AlphaFoldDB" id="X0X7X5"/>
<feature type="non-terminal residue" evidence="1">
    <location>
        <position position="253"/>
    </location>
</feature>
<evidence type="ECO:0000313" key="1">
    <source>
        <dbReference type="EMBL" id="GAG39150.1"/>
    </source>
</evidence>
<reference evidence="1" key="1">
    <citation type="journal article" date="2014" name="Front. Microbiol.">
        <title>High frequency of phylogenetically diverse reductive dehalogenase-homologous genes in deep subseafloor sedimentary metagenomes.</title>
        <authorList>
            <person name="Kawai M."/>
            <person name="Futagami T."/>
            <person name="Toyoda A."/>
            <person name="Takaki Y."/>
            <person name="Nishi S."/>
            <person name="Hori S."/>
            <person name="Arai W."/>
            <person name="Tsubouchi T."/>
            <person name="Morono Y."/>
            <person name="Uchiyama I."/>
            <person name="Ito T."/>
            <person name="Fujiyama A."/>
            <person name="Inagaki F."/>
            <person name="Takami H."/>
        </authorList>
    </citation>
    <scope>NUCLEOTIDE SEQUENCE</scope>
    <source>
        <strain evidence="1">Expedition CK06-06</strain>
    </source>
</reference>
<dbReference type="SUPFAM" id="SSF52833">
    <property type="entry name" value="Thioredoxin-like"/>
    <property type="match status" value="1"/>
</dbReference>
<dbReference type="Gene3D" id="3.40.30.10">
    <property type="entry name" value="Glutaredoxin"/>
    <property type="match status" value="1"/>
</dbReference>
<gene>
    <name evidence="1" type="ORF">S01H1_62075</name>
</gene>
<accession>X0X7X5</accession>
<evidence type="ECO:0008006" key="2">
    <source>
        <dbReference type="Google" id="ProtNLM"/>
    </source>
</evidence>
<feature type="non-terminal residue" evidence="1">
    <location>
        <position position="1"/>
    </location>
</feature>
<name>X0X7X5_9ZZZZ</name>
<dbReference type="SUPFAM" id="SSF50998">
    <property type="entry name" value="Quinoprotein alcohol dehydrogenase-like"/>
    <property type="match status" value="1"/>
</dbReference>
<sequence length="253" mass="28507">KSRKFHWVTVLRDSVPDVTKRFNVSAFPSLMVIGRNEEKVYRWSGYKLPELFMEELDEALGRYKLYKRGKEWDAPDPRPETVIDDVAVETMPAPSEDVPSAITVLGGDLWIVQMGHIYRCDLEAGVVRESWELDTSVRGLCTDGSVLFGMQYGWTAGLPTFVIDPENGEILGEIVTEEMKVNKYYGAHAMAWRDGSMWVLHSGNISEVDPVTGDILSELETEERLSGLTWNGEHFVGVTRESVVFVDPETGKT</sequence>